<sequence>MYLDIIILVVLILAILDGLKNGFFVEFLSVFGLVINFIAARYFTPILIKFLNLKSNDINYFIVYIVIFWAVYIVIGLLLHFLKNIMETLTKGFILRILGGLIGVAKGAVLALVVVFIFNFTSDLFPEIKKYGNNSRAVETLLKVAPLIEEYIPKVFKERIEAVKNEKLIDKYINKIF</sequence>
<dbReference type="PANTHER" id="PTHR37306:SF1">
    <property type="entry name" value="COLICIN V PRODUCTION PROTEIN"/>
    <property type="match status" value="1"/>
</dbReference>
<dbReference type="PANTHER" id="PTHR37306">
    <property type="entry name" value="COLICIN V PRODUCTION PROTEIN"/>
    <property type="match status" value="1"/>
</dbReference>
<keyword evidence="3 5" id="KW-1133">Transmembrane helix</keyword>
<organism evidence="6 7">
    <name type="scientific">Fusobacterium necrogenes</name>
    <dbReference type="NCBI Taxonomy" id="858"/>
    <lineage>
        <taxon>Bacteria</taxon>
        <taxon>Fusobacteriati</taxon>
        <taxon>Fusobacteriota</taxon>
        <taxon>Fusobacteriia</taxon>
        <taxon>Fusobacteriales</taxon>
        <taxon>Fusobacteriaceae</taxon>
        <taxon>Fusobacterium</taxon>
    </lineage>
</organism>
<dbReference type="EMBL" id="UGGU01000003">
    <property type="protein sequence ID" value="STO31600.1"/>
    <property type="molecule type" value="Genomic_DNA"/>
</dbReference>
<dbReference type="GO" id="GO:0016020">
    <property type="term" value="C:membrane"/>
    <property type="evidence" value="ECO:0007669"/>
    <property type="project" value="UniProtKB-SubCell"/>
</dbReference>
<dbReference type="Proteomes" id="UP000255328">
    <property type="component" value="Unassembled WGS sequence"/>
</dbReference>
<name>A0A377GX84_9FUSO</name>
<proteinExistence type="predicted"/>
<feature type="transmembrane region" description="Helical" evidence="5">
    <location>
        <begin position="93"/>
        <end position="120"/>
    </location>
</feature>
<reference evidence="6 7" key="1">
    <citation type="submission" date="2018-06" db="EMBL/GenBank/DDBJ databases">
        <authorList>
            <consortium name="Pathogen Informatics"/>
            <person name="Doyle S."/>
        </authorList>
    </citation>
    <scope>NUCLEOTIDE SEQUENCE [LARGE SCALE GENOMIC DNA]</scope>
    <source>
        <strain evidence="6 7">NCTC10723</strain>
    </source>
</reference>
<feature type="transmembrane region" description="Helical" evidence="5">
    <location>
        <begin position="60"/>
        <end position="81"/>
    </location>
</feature>
<dbReference type="AlphaFoldDB" id="A0A377GX84"/>
<evidence type="ECO:0000256" key="4">
    <source>
        <dbReference type="ARBA" id="ARBA00023136"/>
    </source>
</evidence>
<keyword evidence="4 5" id="KW-0472">Membrane</keyword>
<keyword evidence="2 5" id="KW-0812">Transmembrane</keyword>
<dbReference type="RefSeq" id="WP_115270046.1">
    <property type="nucleotide sequence ID" value="NZ_UGGU01000003.1"/>
</dbReference>
<accession>A0A377GX84</accession>
<evidence type="ECO:0000256" key="5">
    <source>
        <dbReference type="SAM" id="Phobius"/>
    </source>
</evidence>
<dbReference type="Pfam" id="PF02674">
    <property type="entry name" value="Colicin_V"/>
    <property type="match status" value="1"/>
</dbReference>
<comment type="subcellular location">
    <subcellularLocation>
        <location evidence="1">Membrane</location>
        <topology evidence="1">Multi-pass membrane protein</topology>
    </subcellularLocation>
</comment>
<dbReference type="GO" id="GO:0009403">
    <property type="term" value="P:toxin biosynthetic process"/>
    <property type="evidence" value="ECO:0007669"/>
    <property type="project" value="InterPro"/>
</dbReference>
<evidence type="ECO:0000313" key="6">
    <source>
        <dbReference type="EMBL" id="STO31600.1"/>
    </source>
</evidence>
<keyword evidence="7" id="KW-1185">Reference proteome</keyword>
<dbReference type="InterPro" id="IPR003825">
    <property type="entry name" value="Colicin-V_CvpA"/>
</dbReference>
<protein>
    <submittedName>
        <fullName evidence="6">Colicin V production protein</fullName>
    </submittedName>
</protein>
<evidence type="ECO:0000256" key="2">
    <source>
        <dbReference type="ARBA" id="ARBA00022692"/>
    </source>
</evidence>
<gene>
    <name evidence="6" type="ORF">NCTC10723_01054</name>
</gene>
<evidence type="ECO:0000313" key="7">
    <source>
        <dbReference type="Proteomes" id="UP000255328"/>
    </source>
</evidence>
<dbReference type="OrthoDB" id="90245at2"/>
<evidence type="ECO:0000256" key="1">
    <source>
        <dbReference type="ARBA" id="ARBA00004141"/>
    </source>
</evidence>
<evidence type="ECO:0000256" key="3">
    <source>
        <dbReference type="ARBA" id="ARBA00022989"/>
    </source>
</evidence>
<feature type="transmembrane region" description="Helical" evidence="5">
    <location>
        <begin position="28"/>
        <end position="48"/>
    </location>
</feature>